<dbReference type="GO" id="GO:0071281">
    <property type="term" value="P:cellular response to iron ion"/>
    <property type="evidence" value="ECO:0007669"/>
    <property type="project" value="TreeGrafter"/>
</dbReference>
<evidence type="ECO:0000313" key="3">
    <source>
        <dbReference type="EMBL" id="AGY56288.1"/>
    </source>
</evidence>
<evidence type="ECO:0000259" key="2">
    <source>
        <dbReference type="PROSITE" id="PS50983"/>
    </source>
</evidence>
<dbReference type="eggNOG" id="COG0614">
    <property type="taxonomic scope" value="Bacteria"/>
</dbReference>
<dbReference type="Gene3D" id="3.40.50.1980">
    <property type="entry name" value="Nitrogenase molybdenum iron protein domain"/>
    <property type="match status" value="2"/>
</dbReference>
<keyword evidence="4" id="KW-1185">Reference proteome</keyword>
<dbReference type="PROSITE" id="PS50983">
    <property type="entry name" value="FE_B12_PBP"/>
    <property type="match status" value="1"/>
</dbReference>
<proteinExistence type="inferred from homology"/>
<dbReference type="HOGENOM" id="CLU_025776_1_0_3"/>
<dbReference type="STRING" id="1183438.GKIL_0041"/>
<sequence>MVAVQTPVVRLKSTAVASWVASVLVLVIAFWLRATVPGSAAGCVSRFDGRVDYFSDKSAPRFARAFSVEYHRHYKIVTVRDPWRGAVEPLRYVLVQCGTPVPAGFPRARVIQVPVSSVAVLSTTHLPLLEKLGLLDTLVAVADPELIHSEAIQQRLRSGRIATVGKEAAIDVERLLELQPQLVTAFAISPDTDDFPRLTASGLKVVLNAEYRENTPLGRSEWLKFLALFFNKEALANRLFDGIVQRYSERARLVRGITHRPTVFAGFAMKDSWYVPGGKSYLARFLADAGADYLWATNPETGGVPLSFEAVYERAADAEFWLGGSLNWRSIQDVIAEDSRYNRLRAVRQRRVYNDNLRLNPAGGNDYWQGGIVNPDLILSDLIRIFHPERLPGYELVYYRPLK</sequence>
<accession>U5QBU4</accession>
<dbReference type="InterPro" id="IPR002491">
    <property type="entry name" value="ABC_transptr_periplasmic_BD"/>
</dbReference>
<reference evidence="3 4" key="1">
    <citation type="journal article" date="2013" name="PLoS ONE">
        <title>Cultivation and Complete Genome Sequencing of Gloeobacter kilaueensis sp. nov., from a Lava Cave in Kilauea Caldera, Hawai'i.</title>
        <authorList>
            <person name="Saw J.H."/>
            <person name="Schatz M."/>
            <person name="Brown M.V."/>
            <person name="Kunkel D.D."/>
            <person name="Foster J.S."/>
            <person name="Shick H."/>
            <person name="Christensen S."/>
            <person name="Hou S."/>
            <person name="Wan X."/>
            <person name="Donachie S.P."/>
        </authorList>
    </citation>
    <scope>NUCLEOTIDE SEQUENCE [LARGE SCALE GENOMIC DNA]</scope>
    <source>
        <strain evidence="4">JS</strain>
    </source>
</reference>
<dbReference type="InterPro" id="IPR050902">
    <property type="entry name" value="ABC_Transporter_SBP"/>
</dbReference>
<dbReference type="SUPFAM" id="SSF53807">
    <property type="entry name" value="Helical backbone' metal receptor"/>
    <property type="match status" value="1"/>
</dbReference>
<dbReference type="PANTHER" id="PTHR30535">
    <property type="entry name" value="VITAMIN B12-BINDING PROTEIN"/>
    <property type="match status" value="1"/>
</dbReference>
<gene>
    <name evidence="3" type="ORF">GKIL_0041</name>
</gene>
<dbReference type="Pfam" id="PF01497">
    <property type="entry name" value="Peripla_BP_2"/>
    <property type="match status" value="1"/>
</dbReference>
<evidence type="ECO:0000256" key="1">
    <source>
        <dbReference type="ARBA" id="ARBA00008814"/>
    </source>
</evidence>
<evidence type="ECO:0000313" key="4">
    <source>
        <dbReference type="Proteomes" id="UP000017396"/>
    </source>
</evidence>
<dbReference type="AlphaFoldDB" id="U5QBU4"/>
<dbReference type="KEGG" id="glj:GKIL_0041"/>
<name>U5QBU4_GLOK1</name>
<protein>
    <submittedName>
        <fullName evidence="3">Periplasmic binding protein</fullName>
    </submittedName>
</protein>
<dbReference type="EMBL" id="CP003587">
    <property type="protein sequence ID" value="AGY56288.1"/>
    <property type="molecule type" value="Genomic_DNA"/>
</dbReference>
<dbReference type="Proteomes" id="UP000017396">
    <property type="component" value="Chromosome"/>
</dbReference>
<feature type="domain" description="Fe/B12 periplasmic-binding" evidence="2">
    <location>
        <begin position="117"/>
        <end position="390"/>
    </location>
</feature>
<organism evidence="3 4">
    <name type="scientific">Gloeobacter kilaueensis (strain ATCC BAA-2537 / CCAP 1431/1 / ULC 316 / JS1)</name>
    <dbReference type="NCBI Taxonomy" id="1183438"/>
    <lineage>
        <taxon>Bacteria</taxon>
        <taxon>Bacillati</taxon>
        <taxon>Cyanobacteriota</taxon>
        <taxon>Cyanophyceae</taxon>
        <taxon>Gloeobacterales</taxon>
        <taxon>Gloeobacteraceae</taxon>
        <taxon>Gloeobacter</taxon>
    </lineage>
</organism>
<comment type="similarity">
    <text evidence="1">Belongs to the bacterial solute-binding protein 8 family.</text>
</comment>
<dbReference type="PANTHER" id="PTHR30535:SF34">
    <property type="entry name" value="MOLYBDATE-BINDING PROTEIN MOLA"/>
    <property type="match status" value="1"/>
</dbReference>